<keyword evidence="3" id="KW-1185">Reference proteome</keyword>
<dbReference type="Proteomes" id="UP000441754">
    <property type="component" value="Unassembled WGS sequence"/>
</dbReference>
<keyword evidence="1" id="KW-0732">Signal</keyword>
<accession>A0A7K0EQX3</accession>
<feature type="chain" id="PRO_5029726154" evidence="1">
    <location>
        <begin position="25"/>
        <end position="166"/>
    </location>
</feature>
<dbReference type="AlphaFoldDB" id="A0A7K0EQX3"/>
<dbReference type="EMBL" id="WJXZ01000014">
    <property type="protein sequence ID" value="MRS64213.1"/>
    <property type="molecule type" value="Genomic_DNA"/>
</dbReference>
<evidence type="ECO:0000313" key="2">
    <source>
        <dbReference type="EMBL" id="MRS64213.1"/>
    </source>
</evidence>
<dbReference type="RefSeq" id="WP_154177576.1">
    <property type="nucleotide sequence ID" value="NZ_WJXZ01000014.1"/>
</dbReference>
<gene>
    <name evidence="2" type="ORF">GJJ30_23145</name>
</gene>
<evidence type="ECO:0000313" key="3">
    <source>
        <dbReference type="Proteomes" id="UP000441754"/>
    </source>
</evidence>
<proteinExistence type="predicted"/>
<dbReference type="OrthoDB" id="953615at2"/>
<protein>
    <submittedName>
        <fullName evidence="2">Uncharacterized protein</fullName>
    </submittedName>
</protein>
<sequence>MSRKLIFLAFFCCTALLPALYSNSARLVENRVSDSYENRKSTDDKKTKAFSDNPLLLDGIPLDYSFFSLTSRGKLAIVAGDPYSADAVKVPFRAYLRRDGKPLNKVKEGTACETDEVELANVLAFAQAGDELVIEPTRKEDAVARRVIRLKLFWFLKLPFQKGDGC</sequence>
<feature type="signal peptide" evidence="1">
    <location>
        <begin position="1"/>
        <end position="24"/>
    </location>
</feature>
<name>A0A7K0EQX3_9BACT</name>
<organism evidence="2 3">
    <name type="scientific">Larkinella terrae</name>
    <dbReference type="NCBI Taxonomy" id="2025311"/>
    <lineage>
        <taxon>Bacteria</taxon>
        <taxon>Pseudomonadati</taxon>
        <taxon>Bacteroidota</taxon>
        <taxon>Cytophagia</taxon>
        <taxon>Cytophagales</taxon>
        <taxon>Spirosomataceae</taxon>
        <taxon>Larkinella</taxon>
    </lineage>
</organism>
<reference evidence="2 3" key="1">
    <citation type="journal article" date="2018" name="Antonie Van Leeuwenhoek">
        <title>Larkinella terrae sp. nov., isolated from soil on Jeju Island, South Korea.</title>
        <authorList>
            <person name="Ten L.N."/>
            <person name="Jeon J."/>
            <person name="Park S.J."/>
            <person name="Park S."/>
            <person name="Lee S.Y."/>
            <person name="Kim M.K."/>
            <person name="Jung H.Y."/>
        </authorList>
    </citation>
    <scope>NUCLEOTIDE SEQUENCE [LARGE SCALE GENOMIC DNA]</scope>
    <source>
        <strain evidence="2 3">KCTC 52001</strain>
    </source>
</reference>
<evidence type="ECO:0000256" key="1">
    <source>
        <dbReference type="SAM" id="SignalP"/>
    </source>
</evidence>
<comment type="caution">
    <text evidence="2">The sequence shown here is derived from an EMBL/GenBank/DDBJ whole genome shotgun (WGS) entry which is preliminary data.</text>
</comment>